<dbReference type="EMBL" id="CM039172">
    <property type="protein sequence ID" value="KAH9782715.1"/>
    <property type="molecule type" value="Genomic_DNA"/>
</dbReference>
<dbReference type="Proteomes" id="UP000829398">
    <property type="component" value="Chromosome 3"/>
</dbReference>
<proteinExistence type="predicted"/>
<accession>A0ACB8MAU6</accession>
<gene>
    <name evidence="1" type="ORF">KPL71_009026</name>
</gene>
<comment type="caution">
    <text evidence="1">The sequence shown here is derived from an EMBL/GenBank/DDBJ whole genome shotgun (WGS) entry which is preliminary data.</text>
</comment>
<name>A0ACB8MAU6_CITSI</name>
<evidence type="ECO:0000313" key="2">
    <source>
        <dbReference type="Proteomes" id="UP000829398"/>
    </source>
</evidence>
<protein>
    <submittedName>
        <fullName evidence="1">Uncharacterized protein</fullName>
    </submittedName>
</protein>
<sequence>MAATKIDLENFNGKNDFNLWKLKMEALLITQGLGDALQPVIMKDGKVGSSSKTLEEMAEIDKKAKRTIILSVADLVIREVAKEPTVTALWIKLESIYMKKSLANRLYIKKKMFTLKMAEGLSLDEYLVEFNKVCDTLKTIDNSLSDEGKAILPTINLHKSYEHFVDALIYGRQTLSLDEVKSILNTKELQGKQDSMANGSGEGLIVKVKPEGKKTKQNKNKNKIKNLRVKEGLTSSEPRRFKARLVAKGYTQKEEIDFKEVFSPMIYDCTRKGTLEGYQVDHEHVVALSTTEAEYTATTEAVKEALWLQGLFGELGMKQRNEVSKGAVKMSKVHTDENPADILTKVDGTGRFELEQTTLALVVLMLSASAKPSSSLSSDMCRFELNRRANLTNLRELHLRDNYLTGLIPTETWNLKSLVKLGLGGNQFRGSLPSSVGNLSSLRYLFLFENNLSGSIPPSVGNLMLTVLALENNHFTGNLRHNICRNGALERVIVGGNHFRGPIPKCLRNCPNLVRISLEGNNMRGTISEAFGIYLNLTFLDISDNNFFGEIASNWGKCPKLSTLNVSMNNITRSIPLEIGNLSTLNEFDLSLNHIVGKIPKEFGKLNSLTKLILRGNQLIGHLPSEIGSLTKLEFLNLSTNRFSSLIPESLGNLLKLHYLDLSKYQFIQELPKELGKLVQLSELELSHNFLGREIPSQICSMECCVRNAECRIK</sequence>
<organism evidence="1 2">
    <name type="scientific">Citrus sinensis</name>
    <name type="common">Sweet orange</name>
    <name type="synonym">Citrus aurantium var. sinensis</name>
    <dbReference type="NCBI Taxonomy" id="2711"/>
    <lineage>
        <taxon>Eukaryota</taxon>
        <taxon>Viridiplantae</taxon>
        <taxon>Streptophyta</taxon>
        <taxon>Embryophyta</taxon>
        <taxon>Tracheophyta</taxon>
        <taxon>Spermatophyta</taxon>
        <taxon>Magnoliopsida</taxon>
        <taxon>eudicotyledons</taxon>
        <taxon>Gunneridae</taxon>
        <taxon>Pentapetalae</taxon>
        <taxon>rosids</taxon>
        <taxon>malvids</taxon>
        <taxon>Sapindales</taxon>
        <taxon>Rutaceae</taxon>
        <taxon>Aurantioideae</taxon>
        <taxon>Citrus</taxon>
    </lineage>
</organism>
<reference evidence="2" key="1">
    <citation type="journal article" date="2023" name="Hortic. Res.">
        <title>A chromosome-level phased genome enabling allele-level studies in sweet orange: a case study on citrus Huanglongbing tolerance.</title>
        <authorList>
            <person name="Wu B."/>
            <person name="Yu Q."/>
            <person name="Deng Z."/>
            <person name="Duan Y."/>
            <person name="Luo F."/>
            <person name="Gmitter F. Jr."/>
        </authorList>
    </citation>
    <scope>NUCLEOTIDE SEQUENCE [LARGE SCALE GENOMIC DNA]</scope>
    <source>
        <strain evidence="2">cv. Valencia</strain>
    </source>
</reference>
<keyword evidence="2" id="KW-1185">Reference proteome</keyword>
<evidence type="ECO:0000313" key="1">
    <source>
        <dbReference type="EMBL" id="KAH9782715.1"/>
    </source>
</evidence>